<reference evidence="6 7" key="1">
    <citation type="submission" date="2015-06" db="EMBL/GenBank/DDBJ databases">
        <title>Talaromyces atroroseus IBT 11181 draft genome.</title>
        <authorList>
            <person name="Rasmussen K.B."/>
            <person name="Rasmussen S."/>
            <person name="Petersen B."/>
            <person name="Sicheritz-Ponten T."/>
            <person name="Mortensen U.H."/>
            <person name="Thrane U."/>
        </authorList>
    </citation>
    <scope>NUCLEOTIDE SEQUENCE [LARGE SCALE GENOMIC DNA]</scope>
    <source>
        <strain evidence="6 7">IBT 11181</strain>
    </source>
</reference>
<feature type="compositionally biased region" description="Gly residues" evidence="3">
    <location>
        <begin position="524"/>
        <end position="534"/>
    </location>
</feature>
<dbReference type="InterPro" id="IPR032710">
    <property type="entry name" value="NTF2-like_dom_sf"/>
</dbReference>
<feature type="region of interest" description="Disordered" evidence="3">
    <location>
        <begin position="483"/>
        <end position="547"/>
    </location>
</feature>
<dbReference type="InterPro" id="IPR018222">
    <property type="entry name" value="Nuclear_transport_factor_2_euk"/>
</dbReference>
<dbReference type="GO" id="GO:0034517">
    <property type="term" value="P:ribophagy"/>
    <property type="evidence" value="ECO:0007669"/>
    <property type="project" value="TreeGrafter"/>
</dbReference>
<keyword evidence="1 2" id="KW-0694">RNA-binding</keyword>
<dbReference type="SUPFAM" id="SSF54427">
    <property type="entry name" value="NTF2-like"/>
    <property type="match status" value="1"/>
</dbReference>
<dbReference type="CDD" id="cd00590">
    <property type="entry name" value="RRM_SF"/>
    <property type="match status" value="1"/>
</dbReference>
<dbReference type="OrthoDB" id="339151at2759"/>
<dbReference type="InterPro" id="IPR000504">
    <property type="entry name" value="RRM_dom"/>
</dbReference>
<sequence length="547" mass="57375">MADTTQAPVNGTYAAPPSHYADAYMSHATMNNAGGSYHPVPASTPSNAPASDNKNDIPKDEVGWYFVEQYYTTMSRNPEKLHLFYSRRSQFVSGNEADAVPVIVGAKAISDKIKELDFQDCKVRVLNVDSQASFDNILVAVIGEISNRSEPSRKFTQTFVLAQQPNGYYVLNDIFRYLADEDEDFVPEEEVAAVELEVPVEPETAAVTKEDEAPETEEAAVPTEPAAAETDAEAVGTVAAGSEPEKVEEPAAPAQINGDAAHEKAAVPVTPAVPVVPTETETLKPEKPQTPEPTPAVNPPQESAPAAKKEAAPAKAVPKTWATIASNNRASAAAAAAAAATPAAPQPKPTAVATSSQQAAQPQQEQPATASPTEVVATGSQAAPNDGAGWQTAGHDHGKKQSRTEEKYSAYIKNVTDKVDAALLRSVLARFGKLSHFDVNRARNCAFVDFADQAAYNAAVAANPHQIGSEQVTVEERRVRSGNFGNGFAAGRGGGSGANRGGRSDGRAGSQGRGGSGFQREQGRGGFASRGRGGSNVNKGRSQAQAA</sequence>
<dbReference type="Gene3D" id="3.30.70.330">
    <property type="match status" value="1"/>
</dbReference>
<feature type="compositionally biased region" description="Polar residues" evidence="3">
    <location>
        <begin position="43"/>
        <end position="52"/>
    </location>
</feature>
<dbReference type="EMBL" id="LFMY01000007">
    <property type="protein sequence ID" value="OKL59339.1"/>
    <property type="molecule type" value="Genomic_DNA"/>
</dbReference>
<dbReference type="GO" id="GO:1990861">
    <property type="term" value="C:Ubp3-Bre5 deubiquitination complex"/>
    <property type="evidence" value="ECO:0007669"/>
    <property type="project" value="TreeGrafter"/>
</dbReference>
<dbReference type="InterPro" id="IPR039539">
    <property type="entry name" value="Ras_GTPase_bind_prot"/>
</dbReference>
<name>A0A225AUS8_TALAT</name>
<organism evidence="6 7">
    <name type="scientific">Talaromyces atroroseus</name>
    <dbReference type="NCBI Taxonomy" id="1441469"/>
    <lineage>
        <taxon>Eukaryota</taxon>
        <taxon>Fungi</taxon>
        <taxon>Dikarya</taxon>
        <taxon>Ascomycota</taxon>
        <taxon>Pezizomycotina</taxon>
        <taxon>Eurotiomycetes</taxon>
        <taxon>Eurotiomycetidae</taxon>
        <taxon>Eurotiales</taxon>
        <taxon>Trichocomaceae</taxon>
        <taxon>Talaromyces</taxon>
        <taxon>Talaromyces sect. Trachyspermi</taxon>
    </lineage>
</organism>
<feature type="region of interest" description="Disordered" evidence="3">
    <location>
        <begin position="200"/>
        <end position="318"/>
    </location>
</feature>
<dbReference type="InterPro" id="IPR035979">
    <property type="entry name" value="RBD_domain_sf"/>
</dbReference>
<evidence type="ECO:0000259" key="5">
    <source>
        <dbReference type="PROSITE" id="PS50177"/>
    </source>
</evidence>
<dbReference type="Proteomes" id="UP000214365">
    <property type="component" value="Unassembled WGS sequence"/>
</dbReference>
<evidence type="ECO:0000256" key="3">
    <source>
        <dbReference type="SAM" id="MobiDB-lite"/>
    </source>
</evidence>
<feature type="region of interest" description="Disordered" evidence="3">
    <location>
        <begin position="36"/>
        <end position="55"/>
    </location>
</feature>
<dbReference type="PROSITE" id="PS50177">
    <property type="entry name" value="NTF2_DOMAIN"/>
    <property type="match status" value="1"/>
</dbReference>
<dbReference type="GO" id="GO:0016579">
    <property type="term" value="P:protein deubiquitination"/>
    <property type="evidence" value="ECO:0007669"/>
    <property type="project" value="TreeGrafter"/>
</dbReference>
<protein>
    <recommendedName>
        <fullName evidence="8">NTF2 domain-containing protein</fullName>
    </recommendedName>
</protein>
<feature type="domain" description="RRM" evidence="4">
    <location>
        <begin position="408"/>
        <end position="479"/>
    </location>
</feature>
<dbReference type="Gene3D" id="3.10.450.50">
    <property type="match status" value="1"/>
</dbReference>
<dbReference type="Pfam" id="PF00076">
    <property type="entry name" value="RRM_1"/>
    <property type="match status" value="1"/>
</dbReference>
<dbReference type="RefSeq" id="XP_020119460.1">
    <property type="nucleotide sequence ID" value="XM_020267426.1"/>
</dbReference>
<dbReference type="SUPFAM" id="SSF54928">
    <property type="entry name" value="RNA-binding domain, RBD"/>
    <property type="match status" value="1"/>
</dbReference>
<dbReference type="Pfam" id="PF02136">
    <property type="entry name" value="NTF2"/>
    <property type="match status" value="1"/>
</dbReference>
<feature type="domain" description="NTF2" evidence="5">
    <location>
        <begin position="62"/>
        <end position="177"/>
    </location>
</feature>
<evidence type="ECO:0000259" key="4">
    <source>
        <dbReference type="PROSITE" id="PS50102"/>
    </source>
</evidence>
<evidence type="ECO:0000313" key="6">
    <source>
        <dbReference type="EMBL" id="OKL59339.1"/>
    </source>
</evidence>
<dbReference type="GO" id="GO:0005829">
    <property type="term" value="C:cytosol"/>
    <property type="evidence" value="ECO:0007669"/>
    <property type="project" value="TreeGrafter"/>
</dbReference>
<keyword evidence="7" id="KW-1185">Reference proteome</keyword>
<dbReference type="PROSITE" id="PS50102">
    <property type="entry name" value="RRM"/>
    <property type="match status" value="1"/>
</dbReference>
<dbReference type="InterPro" id="IPR012677">
    <property type="entry name" value="Nucleotide-bd_a/b_plait_sf"/>
</dbReference>
<evidence type="ECO:0008006" key="8">
    <source>
        <dbReference type="Google" id="ProtNLM"/>
    </source>
</evidence>
<feature type="compositionally biased region" description="Low complexity" evidence="3">
    <location>
        <begin position="219"/>
        <end position="241"/>
    </location>
</feature>
<dbReference type="PANTHER" id="PTHR10693:SF20">
    <property type="entry name" value="AT27578P"/>
    <property type="match status" value="1"/>
</dbReference>
<evidence type="ECO:0000256" key="2">
    <source>
        <dbReference type="PROSITE-ProRule" id="PRU00176"/>
    </source>
</evidence>
<dbReference type="PANTHER" id="PTHR10693">
    <property type="entry name" value="RAS GTPASE-ACTIVATING PROTEIN-BINDING PROTEIN"/>
    <property type="match status" value="1"/>
</dbReference>
<dbReference type="GO" id="GO:1990904">
    <property type="term" value="C:ribonucleoprotein complex"/>
    <property type="evidence" value="ECO:0007669"/>
    <property type="project" value="TreeGrafter"/>
</dbReference>
<feature type="region of interest" description="Disordered" evidence="3">
    <location>
        <begin position="338"/>
        <end position="404"/>
    </location>
</feature>
<dbReference type="SMART" id="SM00360">
    <property type="entry name" value="RRM"/>
    <property type="match status" value="1"/>
</dbReference>
<feature type="compositionally biased region" description="Gly residues" evidence="3">
    <location>
        <begin position="484"/>
        <end position="500"/>
    </location>
</feature>
<feature type="compositionally biased region" description="Polar residues" evidence="3">
    <location>
        <begin position="536"/>
        <end position="547"/>
    </location>
</feature>
<dbReference type="STRING" id="1441469.A0A225AUS8"/>
<proteinExistence type="predicted"/>
<dbReference type="CDD" id="cd00780">
    <property type="entry name" value="NTF2"/>
    <property type="match status" value="1"/>
</dbReference>
<feature type="compositionally biased region" description="Low complexity" evidence="3">
    <location>
        <begin position="338"/>
        <end position="373"/>
    </location>
</feature>
<dbReference type="AlphaFoldDB" id="A0A225AUS8"/>
<dbReference type="GO" id="GO:0003729">
    <property type="term" value="F:mRNA binding"/>
    <property type="evidence" value="ECO:0007669"/>
    <property type="project" value="TreeGrafter"/>
</dbReference>
<dbReference type="InterPro" id="IPR002075">
    <property type="entry name" value="NTF2_dom"/>
</dbReference>
<gene>
    <name evidence="6" type="ORF">UA08_05137</name>
</gene>
<accession>A0A225AUS8</accession>
<comment type="caution">
    <text evidence="6">The sequence shown here is derived from an EMBL/GenBank/DDBJ whole genome shotgun (WGS) entry which is preliminary data.</text>
</comment>
<evidence type="ECO:0000313" key="7">
    <source>
        <dbReference type="Proteomes" id="UP000214365"/>
    </source>
</evidence>
<dbReference type="GeneID" id="31004893"/>
<evidence type="ECO:0000256" key="1">
    <source>
        <dbReference type="ARBA" id="ARBA00022884"/>
    </source>
</evidence>
<feature type="compositionally biased region" description="Low complexity" evidence="3">
    <location>
        <begin position="266"/>
        <end position="280"/>
    </location>
</feature>
<dbReference type="FunFam" id="3.10.450.50:FF:000003">
    <property type="entry name" value="Nuclear transport factor 2 family protein"/>
    <property type="match status" value="1"/>
</dbReference>